<evidence type="ECO:0000313" key="2">
    <source>
        <dbReference type="EMBL" id="KPJ49513.1"/>
    </source>
</evidence>
<comment type="caution">
    <text evidence="2">The sequence shown here is derived from an EMBL/GenBank/DDBJ whole genome shotgun (WGS) entry which is preliminary data.</text>
</comment>
<dbReference type="Gene3D" id="3.10.620.30">
    <property type="match status" value="1"/>
</dbReference>
<sequence>YGTRNMDTPSPQVWEADGYRYYQWAMHEVEPVIEEPLMPPIAEVVPRVEVSTLESWDAIFDWYRDFQVARMVVTEEIQGLAEELVEGAHTDEERLARLYHFVQTNVRYISIKGGAASSVSGHLALETLEKGYGDCTDKAILFATLLKAVGIKAYPVYVGTNDEIPTLMTEVPSYYGNHCINEIEIDSSTVYLDATGETSRYPSFWSADHDVYAVNAIKRTVQRIPVPDPSENARTYEYQITVSSRDCEVTFVAHYSGDYEDAVRWHYQHRSEEETRQIMEEMIHEITPYSELIDYSLENLHDISQPFGMVLRYRLRNYLKKAGDLLLLELPDLSGRYTFDEVSLTERRYPVSYSTSARITHSYSIKLPGNLTIVYVPRVLHLTHYTHDGELCADYSAAFTTGENVVDFTDDLKRYRRVIPVSSYHDYKDLVDRISVFAKEKMVFEERTE</sequence>
<protein>
    <recommendedName>
        <fullName evidence="1">Transglutaminase-like domain-containing protein</fullName>
    </recommendedName>
</protein>
<accession>A0A0S7WHV8</accession>
<feature type="domain" description="Transglutaminase-like" evidence="1">
    <location>
        <begin position="79"/>
        <end position="185"/>
    </location>
</feature>
<evidence type="ECO:0000313" key="3">
    <source>
        <dbReference type="Proteomes" id="UP000051124"/>
    </source>
</evidence>
<name>A0A0S7WHV8_UNCT6</name>
<dbReference type="InterPro" id="IPR002931">
    <property type="entry name" value="Transglutaminase-like"/>
</dbReference>
<dbReference type="EMBL" id="LIZT01000055">
    <property type="protein sequence ID" value="KPJ49513.1"/>
    <property type="molecule type" value="Genomic_DNA"/>
</dbReference>
<evidence type="ECO:0000259" key="1">
    <source>
        <dbReference type="Pfam" id="PF01841"/>
    </source>
</evidence>
<dbReference type="InterPro" id="IPR038765">
    <property type="entry name" value="Papain-like_cys_pep_sf"/>
</dbReference>
<proteinExistence type="predicted"/>
<dbReference type="Pfam" id="PF01841">
    <property type="entry name" value="Transglut_core"/>
    <property type="match status" value="1"/>
</dbReference>
<feature type="non-terminal residue" evidence="2">
    <location>
        <position position="1"/>
    </location>
</feature>
<reference evidence="2 3" key="1">
    <citation type="journal article" date="2015" name="Microbiome">
        <title>Genomic resolution of linkages in carbon, nitrogen, and sulfur cycling among widespread estuary sediment bacteria.</title>
        <authorList>
            <person name="Baker B.J."/>
            <person name="Lazar C.S."/>
            <person name="Teske A.P."/>
            <person name="Dick G.J."/>
        </authorList>
    </citation>
    <scope>NUCLEOTIDE SEQUENCE [LARGE SCALE GENOMIC DNA]</scope>
    <source>
        <strain evidence="2">DG_26</strain>
    </source>
</reference>
<dbReference type="SUPFAM" id="SSF54001">
    <property type="entry name" value="Cysteine proteinases"/>
    <property type="match status" value="1"/>
</dbReference>
<gene>
    <name evidence="2" type="ORF">AMJ40_05320</name>
</gene>
<dbReference type="AlphaFoldDB" id="A0A0S7WHV8"/>
<dbReference type="Proteomes" id="UP000051124">
    <property type="component" value="Unassembled WGS sequence"/>
</dbReference>
<organism evidence="2 3">
    <name type="scientific">candidate division TA06 bacterium DG_26</name>
    <dbReference type="NCBI Taxonomy" id="1703771"/>
    <lineage>
        <taxon>Bacteria</taxon>
        <taxon>Bacteria division TA06</taxon>
    </lineage>
</organism>
<dbReference type="Gene3D" id="2.60.40.3140">
    <property type="match status" value="1"/>
</dbReference>
<dbReference type="Gene3D" id="2.60.120.1130">
    <property type="match status" value="1"/>
</dbReference>